<feature type="region of interest" description="Disordered" evidence="1">
    <location>
        <begin position="55"/>
        <end position="86"/>
    </location>
</feature>
<feature type="compositionally biased region" description="Low complexity" evidence="1">
    <location>
        <begin position="72"/>
        <end position="86"/>
    </location>
</feature>
<reference evidence="3 4" key="1">
    <citation type="submission" date="2019-03" db="EMBL/GenBank/DDBJ databases">
        <title>Genomic Encyclopedia of Type Strains, Phase IV (KMG-IV): sequencing the most valuable type-strain genomes for metagenomic binning, comparative biology and taxonomic classification.</title>
        <authorList>
            <person name="Goeker M."/>
        </authorList>
    </citation>
    <scope>NUCLEOTIDE SEQUENCE [LARGE SCALE GENOMIC DNA]</scope>
    <source>
        <strain evidence="3 4">DSM 9035</strain>
    </source>
</reference>
<dbReference type="AlphaFoldDB" id="A0A4R3LWT1"/>
<evidence type="ECO:0008006" key="5">
    <source>
        <dbReference type="Google" id="ProtNLM"/>
    </source>
</evidence>
<proteinExistence type="predicted"/>
<comment type="caution">
    <text evidence="3">The sequence shown here is derived from an EMBL/GenBank/DDBJ whole genome shotgun (WGS) entry which is preliminary data.</text>
</comment>
<keyword evidence="4" id="KW-1185">Reference proteome</keyword>
<name>A0A4R3LWT1_9HYPH</name>
<dbReference type="Proteomes" id="UP000294664">
    <property type="component" value="Unassembled WGS sequence"/>
</dbReference>
<dbReference type="PROSITE" id="PS51257">
    <property type="entry name" value="PROKAR_LIPOPROTEIN"/>
    <property type="match status" value="1"/>
</dbReference>
<keyword evidence="2" id="KW-0732">Signal</keyword>
<dbReference type="RefSeq" id="WP_132031177.1">
    <property type="nucleotide sequence ID" value="NZ_SMAI01000005.1"/>
</dbReference>
<accession>A0A4R3LWT1</accession>
<protein>
    <recommendedName>
        <fullName evidence="5">Beta-barrel assembly complex subunit BamF</fullName>
    </recommendedName>
</protein>
<dbReference type="OrthoDB" id="8247660at2"/>
<feature type="chain" id="PRO_5021014037" description="Beta-barrel assembly complex subunit BamF" evidence="2">
    <location>
        <begin position="19"/>
        <end position="86"/>
    </location>
</feature>
<dbReference type="EMBL" id="SMAI01000005">
    <property type="protein sequence ID" value="TCT05094.1"/>
    <property type="molecule type" value="Genomic_DNA"/>
</dbReference>
<gene>
    <name evidence="3" type="ORF">EDC64_105125</name>
</gene>
<evidence type="ECO:0000256" key="1">
    <source>
        <dbReference type="SAM" id="MobiDB-lite"/>
    </source>
</evidence>
<evidence type="ECO:0000313" key="4">
    <source>
        <dbReference type="Proteomes" id="UP000294664"/>
    </source>
</evidence>
<evidence type="ECO:0000313" key="3">
    <source>
        <dbReference type="EMBL" id="TCT05094.1"/>
    </source>
</evidence>
<evidence type="ECO:0000256" key="2">
    <source>
        <dbReference type="SAM" id="SignalP"/>
    </source>
</evidence>
<feature type="signal peptide" evidence="2">
    <location>
        <begin position="1"/>
        <end position="18"/>
    </location>
</feature>
<sequence>MHRSARLLLALALAAALSGCETFDKINPFAEKETPLPGDRRAVFPEGVPGVSYSGAVAQPSNSNITLPPPGATGTAQPGAPDAAGR</sequence>
<organism evidence="3 4">
    <name type="scientific">Aquabacter spiritensis</name>
    <dbReference type="NCBI Taxonomy" id="933073"/>
    <lineage>
        <taxon>Bacteria</taxon>
        <taxon>Pseudomonadati</taxon>
        <taxon>Pseudomonadota</taxon>
        <taxon>Alphaproteobacteria</taxon>
        <taxon>Hyphomicrobiales</taxon>
        <taxon>Xanthobacteraceae</taxon>
        <taxon>Aquabacter</taxon>
    </lineage>
</organism>